<dbReference type="Proteomes" id="UP000320811">
    <property type="component" value="Unassembled WGS sequence"/>
</dbReference>
<dbReference type="Pfam" id="PF17116">
    <property type="entry name" value="T9SS_plug_1st"/>
    <property type="match status" value="1"/>
</dbReference>
<keyword evidence="4" id="KW-1185">Reference proteome</keyword>
<keyword evidence="1" id="KW-0732">Signal</keyword>
<dbReference type="PROSITE" id="PS51257">
    <property type="entry name" value="PROKAR_LIPOPROTEIN"/>
    <property type="match status" value="1"/>
</dbReference>
<evidence type="ECO:0000256" key="1">
    <source>
        <dbReference type="SAM" id="SignalP"/>
    </source>
</evidence>
<name>A0A561PH12_9BACT</name>
<dbReference type="EMBL" id="VIWO01000007">
    <property type="protein sequence ID" value="TWF37398.1"/>
    <property type="molecule type" value="Genomic_DNA"/>
</dbReference>
<evidence type="ECO:0000259" key="2">
    <source>
        <dbReference type="Pfam" id="PF17116"/>
    </source>
</evidence>
<feature type="chain" id="PRO_5022229941" evidence="1">
    <location>
        <begin position="38"/>
        <end position="444"/>
    </location>
</feature>
<comment type="caution">
    <text evidence="3">The sequence shown here is derived from an EMBL/GenBank/DDBJ whole genome shotgun (WGS) entry which is preliminary data.</text>
</comment>
<gene>
    <name evidence="3" type="ORF">FHW36_107334</name>
</gene>
<feature type="signal peptide" evidence="1">
    <location>
        <begin position="1"/>
        <end position="37"/>
    </location>
</feature>
<accession>A0A561PH12</accession>
<sequence length="444" mass="51320">MLSAFSRILSHQLPRMRTAAFFLIALASCLFSNSIVAQVNAITPDHVFYNNIKSVKFSQAGDPLSMPMYTIGSGDKLELSFDDMDNDVKNYYYSFVLCNADWTPAPVNQFDYMRGFSETRILNYKLSSVSLARYTHYSVQLPGTNSYPVKSGNYLLKVYLDSDTSQLAFTRRIFVIENKAGISGFIQQPIAPKLFRTFQKINFEVNTGALNIQNPFDQIKIVILQNYRWDNALTGLKPQFINGNILKYNAEQDCIMPGGKEYRWIDLRSFRLQTERVKHSEYHNTSTDIYAVTDKERSDMIYQFIKDINGRYYLATLDDYDPNFEGDYASVHFSFAAPEPYAGYDMYLYGELTNYECNDKNKLTYNGETRAYEGTLFLKQGYYNYVYGLVDKRKANPRLDTELTEGNWWETENNYTILLYYRALGGRSDELVSSITLNSILNRK</sequence>
<proteinExistence type="predicted"/>
<organism evidence="3 4">
    <name type="scientific">Chitinophaga polysaccharea</name>
    <dbReference type="NCBI Taxonomy" id="1293035"/>
    <lineage>
        <taxon>Bacteria</taxon>
        <taxon>Pseudomonadati</taxon>
        <taxon>Bacteroidota</taxon>
        <taxon>Chitinophagia</taxon>
        <taxon>Chitinophagales</taxon>
        <taxon>Chitinophagaceae</taxon>
        <taxon>Chitinophaga</taxon>
    </lineage>
</organism>
<evidence type="ECO:0000313" key="3">
    <source>
        <dbReference type="EMBL" id="TWF37398.1"/>
    </source>
</evidence>
<dbReference type="AlphaFoldDB" id="A0A561PH12"/>
<dbReference type="InterPro" id="IPR031345">
    <property type="entry name" value="T9SS_Plug_N"/>
</dbReference>
<protein>
    <submittedName>
        <fullName evidence="3">Uncharacterized protein DUF5103</fullName>
    </submittedName>
</protein>
<feature type="domain" description="Type 9 secretion system plug protein N-terminal" evidence="2">
    <location>
        <begin position="52"/>
        <end position="177"/>
    </location>
</feature>
<evidence type="ECO:0000313" key="4">
    <source>
        <dbReference type="Proteomes" id="UP000320811"/>
    </source>
</evidence>
<reference evidence="3 4" key="1">
    <citation type="submission" date="2019-06" db="EMBL/GenBank/DDBJ databases">
        <title>Sorghum-associated microbial communities from plants grown in Nebraska, USA.</title>
        <authorList>
            <person name="Schachtman D."/>
        </authorList>
    </citation>
    <scope>NUCLEOTIDE SEQUENCE [LARGE SCALE GENOMIC DNA]</scope>
    <source>
        <strain evidence="3 4">1209</strain>
    </source>
</reference>